<reference evidence="2" key="1">
    <citation type="journal article" date="2019" name="Int. J. Syst. Evol. Microbiol.">
        <title>The Global Catalogue of Microorganisms (GCM) 10K type strain sequencing project: providing services to taxonomists for standard genome sequencing and annotation.</title>
        <authorList>
            <consortium name="The Broad Institute Genomics Platform"/>
            <consortium name="The Broad Institute Genome Sequencing Center for Infectious Disease"/>
            <person name="Wu L."/>
            <person name="Ma J."/>
        </authorList>
    </citation>
    <scope>NUCLEOTIDE SEQUENCE [LARGE SCALE GENOMIC DNA]</scope>
    <source>
        <strain evidence="2">JCM 14969</strain>
    </source>
</reference>
<proteinExistence type="predicted"/>
<dbReference type="EMBL" id="BAAAOS010000018">
    <property type="protein sequence ID" value="GAA1571657.1"/>
    <property type="molecule type" value="Genomic_DNA"/>
</dbReference>
<evidence type="ECO:0000313" key="1">
    <source>
        <dbReference type="EMBL" id="GAA1571657.1"/>
    </source>
</evidence>
<organism evidence="1 2">
    <name type="scientific">Kribbella sancticallisti</name>
    <dbReference type="NCBI Taxonomy" id="460087"/>
    <lineage>
        <taxon>Bacteria</taxon>
        <taxon>Bacillati</taxon>
        <taxon>Actinomycetota</taxon>
        <taxon>Actinomycetes</taxon>
        <taxon>Propionibacteriales</taxon>
        <taxon>Kribbellaceae</taxon>
        <taxon>Kribbella</taxon>
    </lineage>
</organism>
<evidence type="ECO:0008006" key="3">
    <source>
        <dbReference type="Google" id="ProtNLM"/>
    </source>
</evidence>
<protein>
    <recommendedName>
        <fullName evidence="3">HNH endonuclease</fullName>
    </recommendedName>
</protein>
<accession>A0ABP4P3A6</accession>
<sequence>MTEPRSADDDGASVLPQVPASARVNLGGACWWCGSVADSGEHKFKRSDLVRAFGAGVWTGSDAVSHGSGGRASPVKSSRADRLKFPKVMCQNCNNARSQAMDAAYDTFSAYIANNEEQILRDARFQWSDIFTGDWKSGREEVARYWVKHICTRLATEGVSISAEVIEFLDGVRDSPTHLEMELGIRLDIVELAKHLRTVHGEEFGESFWMGDVTCYYDPDRNVVEAAWSHWGLLWLRLEYVYRLDDSSSRLNFWRKKVGLPRGVLRGSVRHSRSMRRLQSEVVAHRAAPVPVSARLDRGSRWAH</sequence>
<gene>
    <name evidence="1" type="ORF">GCM10009789_26510</name>
</gene>
<evidence type="ECO:0000313" key="2">
    <source>
        <dbReference type="Proteomes" id="UP001500393"/>
    </source>
</evidence>
<dbReference type="Proteomes" id="UP001500393">
    <property type="component" value="Unassembled WGS sequence"/>
</dbReference>
<name>A0ABP4P3A6_9ACTN</name>
<keyword evidence="2" id="KW-1185">Reference proteome</keyword>
<comment type="caution">
    <text evidence="1">The sequence shown here is derived from an EMBL/GenBank/DDBJ whole genome shotgun (WGS) entry which is preliminary data.</text>
</comment>